<feature type="transmembrane region" description="Helical" evidence="2">
    <location>
        <begin position="223"/>
        <end position="248"/>
    </location>
</feature>
<feature type="transmembrane region" description="Helical" evidence="2">
    <location>
        <begin position="85"/>
        <end position="107"/>
    </location>
</feature>
<accession>A0A6G8KX70</accession>
<protein>
    <recommendedName>
        <fullName evidence="5">Glycosyltransferase RgtA/B/C/D-like domain-containing protein</fullName>
    </recommendedName>
</protein>
<feature type="transmembrane region" description="Helical" evidence="2">
    <location>
        <begin position="162"/>
        <end position="179"/>
    </location>
</feature>
<proteinExistence type="predicted"/>
<dbReference type="KEGG" id="blut:EW640_07320"/>
<feature type="transmembrane region" description="Helical" evidence="2">
    <location>
        <begin position="468"/>
        <end position="484"/>
    </location>
</feature>
<keyword evidence="2" id="KW-0812">Transmembrane</keyword>
<feature type="transmembrane region" description="Helical" evidence="2">
    <location>
        <begin position="185"/>
        <end position="203"/>
    </location>
</feature>
<evidence type="ECO:0008006" key="5">
    <source>
        <dbReference type="Google" id="ProtNLM"/>
    </source>
</evidence>
<feature type="transmembrane region" description="Helical" evidence="2">
    <location>
        <begin position="437"/>
        <end position="456"/>
    </location>
</feature>
<organism evidence="3 4">
    <name type="scientific">Brevibacterium luteolum</name>
    <dbReference type="NCBI Taxonomy" id="199591"/>
    <lineage>
        <taxon>Bacteria</taxon>
        <taxon>Bacillati</taxon>
        <taxon>Actinomycetota</taxon>
        <taxon>Actinomycetes</taxon>
        <taxon>Micrococcales</taxon>
        <taxon>Brevibacteriaceae</taxon>
        <taxon>Brevibacterium</taxon>
    </lineage>
</organism>
<evidence type="ECO:0000313" key="4">
    <source>
        <dbReference type="Proteomes" id="UP000501518"/>
    </source>
</evidence>
<feature type="region of interest" description="Disordered" evidence="1">
    <location>
        <begin position="493"/>
        <end position="516"/>
    </location>
</feature>
<evidence type="ECO:0000313" key="3">
    <source>
        <dbReference type="EMBL" id="QIN29100.1"/>
    </source>
</evidence>
<dbReference type="AlphaFoldDB" id="A0A6G8KX70"/>
<feature type="transmembrane region" description="Helical" evidence="2">
    <location>
        <begin position="136"/>
        <end position="155"/>
    </location>
</feature>
<gene>
    <name evidence="3" type="ORF">EW640_07320</name>
</gene>
<feature type="transmembrane region" description="Helical" evidence="2">
    <location>
        <begin position="20"/>
        <end position="42"/>
    </location>
</feature>
<evidence type="ECO:0000256" key="2">
    <source>
        <dbReference type="SAM" id="Phobius"/>
    </source>
</evidence>
<evidence type="ECO:0000256" key="1">
    <source>
        <dbReference type="SAM" id="MobiDB-lite"/>
    </source>
</evidence>
<reference evidence="3 4" key="1">
    <citation type="submission" date="2019-02" db="EMBL/GenBank/DDBJ databases">
        <title>Complete Genome Sequence and Methylome Analysis of Brevibacterium luteolum NEB1784.</title>
        <authorList>
            <person name="Fomenkov A."/>
            <person name="Roberts R.J."/>
        </authorList>
    </citation>
    <scope>NUCLEOTIDE SEQUENCE [LARGE SCALE GENOMIC DNA]</scope>
    <source>
        <strain evidence="3 4">NEB1784</strain>
    </source>
</reference>
<keyword evidence="2" id="KW-0472">Membrane</keyword>
<feature type="transmembrane region" description="Helical" evidence="2">
    <location>
        <begin position="114"/>
        <end position="130"/>
    </location>
</feature>
<name>A0A6G8KX70_9MICO</name>
<feature type="transmembrane region" description="Helical" evidence="2">
    <location>
        <begin position="405"/>
        <end position="425"/>
    </location>
</feature>
<dbReference type="RefSeq" id="WP_165883532.1">
    <property type="nucleotide sequence ID" value="NZ_CP035810.1"/>
</dbReference>
<dbReference type="EMBL" id="CP035810">
    <property type="protein sequence ID" value="QIN29100.1"/>
    <property type="molecule type" value="Genomic_DNA"/>
</dbReference>
<dbReference type="Proteomes" id="UP000501518">
    <property type="component" value="Chromosome"/>
</dbReference>
<sequence>MRHPSPNALIDRRIDVHRSWIPIAAYSLGAAVFTAFLLAAFYPGNANIDIVAQAFQAMGESPYHNWHPPVVAFVWEMLFRLTGTLGSLFVLQAVLYGLGGWLLCVLIWRRAGSVWLGFLGLALPAAPWSLSQVNVLWKDTQSALALLAGLLLIFFIRPRRLVTWWLLLPGGLLLVYGIAARKNAVSALLPIAVFLGFLLVRTLRQRRRGPNQEAGEQRGMRSWVRAAGGAAAASLAMFAVIAGGVVLADNSVAKARDVEDVSQASQIMLDDVMFVLPDDELRASGAPQQLIDKISAAREKCIRIDEPYDAYWNCYGMGETGRAFSPIAHREELKDLWVQTLTQHPVSYLQYRAEQYWRYLTFSRLIYWPAEWQDEARRVGLGVQPNSLDDAVGFYVRGTNKVVPFVYLPWFWMAVGAGVCGWAAAARRLSRGRAVPLRAEAATLAASALMYILAYFPTVPEFHFRYTYWPAIAITAAGLMLLAGQTAAHRARDAAGEEASAETDRGPWGRVSAADG</sequence>
<keyword evidence="2" id="KW-1133">Transmembrane helix</keyword>